<feature type="domain" description="L-asparaginase N-terminal" evidence="8">
    <location>
        <begin position="16"/>
        <end position="194"/>
    </location>
</feature>
<evidence type="ECO:0000256" key="6">
    <source>
        <dbReference type="PROSITE-ProRule" id="PRU10099"/>
    </source>
</evidence>
<dbReference type="Gene3D" id="3.40.50.40">
    <property type="match status" value="1"/>
</dbReference>
<evidence type="ECO:0000256" key="2">
    <source>
        <dbReference type="ARBA" id="ARBA00012920"/>
    </source>
</evidence>
<dbReference type="SMART" id="SM00870">
    <property type="entry name" value="Asparaginase"/>
    <property type="match status" value="1"/>
</dbReference>
<dbReference type="Pfam" id="PF00710">
    <property type="entry name" value="Asparaginase"/>
    <property type="match status" value="1"/>
</dbReference>
<dbReference type="InterPro" id="IPR036152">
    <property type="entry name" value="Asp/glu_Ase-like_sf"/>
</dbReference>
<accession>A0A5B1BQ44</accession>
<comment type="caution">
    <text evidence="10">The sequence shown here is derived from an EMBL/GenBank/DDBJ whole genome shotgun (WGS) entry which is preliminary data.</text>
</comment>
<evidence type="ECO:0000313" key="11">
    <source>
        <dbReference type="Proteomes" id="UP000324701"/>
    </source>
</evidence>
<dbReference type="Proteomes" id="UP000324701">
    <property type="component" value="Unassembled WGS sequence"/>
</dbReference>
<dbReference type="PIRSF" id="PIRSF500176">
    <property type="entry name" value="L_ASNase"/>
    <property type="match status" value="1"/>
</dbReference>
<evidence type="ECO:0000256" key="3">
    <source>
        <dbReference type="ARBA" id="ARBA00049366"/>
    </source>
</evidence>
<dbReference type="PROSITE" id="PS00917">
    <property type="entry name" value="ASN_GLN_ASE_2"/>
    <property type="match status" value="1"/>
</dbReference>
<evidence type="ECO:0000313" key="10">
    <source>
        <dbReference type="EMBL" id="KAA1250576.1"/>
    </source>
</evidence>
<keyword evidence="11" id="KW-1185">Reference proteome</keyword>
<dbReference type="OrthoDB" id="9788068at2"/>
<dbReference type="InterPro" id="IPR020827">
    <property type="entry name" value="Asparaginase/glutaminase_AS1"/>
</dbReference>
<dbReference type="GO" id="GO:0004067">
    <property type="term" value="F:asparaginase activity"/>
    <property type="evidence" value="ECO:0007669"/>
    <property type="project" value="UniProtKB-UniRule"/>
</dbReference>
<evidence type="ECO:0000256" key="5">
    <source>
        <dbReference type="PIRSR" id="PIRSR001220-2"/>
    </source>
</evidence>
<evidence type="ECO:0000256" key="7">
    <source>
        <dbReference type="PROSITE-ProRule" id="PRU10100"/>
    </source>
</evidence>
<evidence type="ECO:0000259" key="8">
    <source>
        <dbReference type="Pfam" id="PF00710"/>
    </source>
</evidence>
<evidence type="ECO:0000256" key="4">
    <source>
        <dbReference type="PIRSR" id="PIRSR001220-1"/>
    </source>
</evidence>
<organism evidence="10 11">
    <name type="scientific">Mycobacterium simiae</name>
    <name type="common">Mycobacterium habana</name>
    <dbReference type="NCBI Taxonomy" id="1784"/>
    <lineage>
        <taxon>Bacteria</taxon>
        <taxon>Bacillati</taxon>
        <taxon>Actinomycetota</taxon>
        <taxon>Actinomycetes</taxon>
        <taxon>Mycobacteriales</taxon>
        <taxon>Mycobacteriaceae</taxon>
        <taxon>Mycobacterium</taxon>
        <taxon>Mycobacterium simiae complex</taxon>
    </lineage>
</organism>
<dbReference type="PROSITE" id="PS51732">
    <property type="entry name" value="ASN_GLN_ASE_3"/>
    <property type="match status" value="1"/>
</dbReference>
<dbReference type="PIRSF" id="PIRSF001220">
    <property type="entry name" value="L-ASNase_gatD"/>
    <property type="match status" value="1"/>
</dbReference>
<dbReference type="PANTHER" id="PTHR11707:SF28">
    <property type="entry name" value="60 KDA LYSOPHOSPHOLIPASE"/>
    <property type="match status" value="1"/>
</dbReference>
<dbReference type="GO" id="GO:0006520">
    <property type="term" value="P:amino acid metabolic process"/>
    <property type="evidence" value="ECO:0007669"/>
    <property type="project" value="InterPro"/>
</dbReference>
<name>A0A5B1BQ44_MYCSI</name>
<feature type="binding site" evidence="5">
    <location>
        <begin position="103"/>
        <end position="104"/>
    </location>
    <ligand>
        <name>substrate</name>
    </ligand>
</feature>
<sequence length="331" mass="33830">MRIAVTGMRDDPSMGRLTVIATGGTIATKAGADGVRRPSRSGAELTAAVSEGRNVDVVDLMALDSSQLTPADWDRIRAALQAAINRGDDGADGADGVVVTHGTDTLEETALWLDLTYAGRAPVIITGAMRSADAPDADGPRNLRDALTLAAAPATRDQGVLVCFAGQVWQPLGLRKVATDDLSGFAGELLGTVTETVMMARPKARPYLGDLRAAQAPRVDIVAVYPGSDAVALEAYATAGARAIVLEALGSGNAGSAVIDGVRRLCGNNVVVAVSSRVAGARVGASYGPGHDLVDAGAVVVPRLPPSQARVLLMAALAAGLPVAEVINRWG</sequence>
<dbReference type="InterPro" id="IPR027475">
    <property type="entry name" value="Asparaginase/glutaminase_AS2"/>
</dbReference>
<comment type="catalytic activity">
    <reaction evidence="3">
        <text>L-asparagine + H2O = L-aspartate + NH4(+)</text>
        <dbReference type="Rhea" id="RHEA:21016"/>
        <dbReference type="ChEBI" id="CHEBI:15377"/>
        <dbReference type="ChEBI" id="CHEBI:28938"/>
        <dbReference type="ChEBI" id="CHEBI:29991"/>
        <dbReference type="ChEBI" id="CHEBI:58048"/>
        <dbReference type="EC" id="3.5.1.1"/>
    </reaction>
</comment>
<feature type="active site" description="O-isoaspartyl threonine intermediate" evidence="4">
    <location>
        <position position="25"/>
    </location>
</feature>
<dbReference type="InterPro" id="IPR040919">
    <property type="entry name" value="Asparaginase_C"/>
</dbReference>
<protein>
    <recommendedName>
        <fullName evidence="2">asparaginase</fullName>
        <ecNumber evidence="2">3.5.1.1</ecNumber>
    </recommendedName>
</protein>
<gene>
    <name evidence="10" type="ORF">F0Q45_08915</name>
</gene>
<dbReference type="InterPro" id="IPR006034">
    <property type="entry name" value="Asparaginase/glutaminase-like"/>
</dbReference>
<dbReference type="SFLD" id="SFLDS00057">
    <property type="entry name" value="Glutaminase/Asparaginase"/>
    <property type="match status" value="1"/>
</dbReference>
<dbReference type="Gene3D" id="3.40.50.1170">
    <property type="entry name" value="L-asparaginase, N-terminal domain"/>
    <property type="match status" value="1"/>
</dbReference>
<feature type="domain" description="Asparaginase/glutaminase C-terminal" evidence="9">
    <location>
        <begin position="218"/>
        <end position="326"/>
    </location>
</feature>
<comment type="similarity">
    <text evidence="1">Belongs to the asparaginase 1 family.</text>
</comment>
<feature type="active site" evidence="6">
    <location>
        <position position="25"/>
    </location>
</feature>
<dbReference type="EMBL" id="VTZN01000039">
    <property type="protein sequence ID" value="KAA1250576.1"/>
    <property type="molecule type" value="Genomic_DNA"/>
</dbReference>
<dbReference type="InterPro" id="IPR027473">
    <property type="entry name" value="L-asparaginase_C"/>
</dbReference>
<evidence type="ECO:0000259" key="9">
    <source>
        <dbReference type="Pfam" id="PF17763"/>
    </source>
</evidence>
<reference evidence="10 11" key="1">
    <citation type="submission" date="2019-09" db="EMBL/GenBank/DDBJ databases">
        <title>Report of infection by Mycobacterium simiae a patient suffering from pulmonary tuberculosis.</title>
        <authorList>
            <person name="Mohanty P.S."/>
            <person name="Bansal A.K."/>
            <person name="Singh H."/>
            <person name="Sharma S."/>
            <person name="Patil S.A."/>
            <person name="Upadhaya P."/>
            <person name="Singh P.K."/>
            <person name="Kumar D."/>
            <person name="Kumar S."/>
            <person name="Singh R.K."/>
            <person name="Chaudhary B."/>
        </authorList>
    </citation>
    <scope>NUCLEOTIDE SEQUENCE [LARGE SCALE GENOMIC DNA]</scope>
    <source>
        <strain evidence="10 11">JAL-560-SIM</strain>
    </source>
</reference>
<dbReference type="Pfam" id="PF17763">
    <property type="entry name" value="Asparaginase_C"/>
    <property type="match status" value="1"/>
</dbReference>
<dbReference type="PRINTS" id="PR00139">
    <property type="entry name" value="ASNGLNASE"/>
</dbReference>
<evidence type="ECO:0000256" key="1">
    <source>
        <dbReference type="ARBA" id="ARBA00010518"/>
    </source>
</evidence>
<feature type="active site" evidence="7">
    <location>
        <position position="103"/>
    </location>
</feature>
<dbReference type="PROSITE" id="PS00144">
    <property type="entry name" value="ASN_GLN_ASE_1"/>
    <property type="match status" value="1"/>
</dbReference>
<feature type="binding site" evidence="5">
    <location>
        <position position="65"/>
    </location>
    <ligand>
        <name>substrate</name>
    </ligand>
</feature>
<dbReference type="InterPro" id="IPR037152">
    <property type="entry name" value="L-asparaginase_N_sf"/>
</dbReference>
<proteinExistence type="inferred from homology"/>
<dbReference type="SUPFAM" id="SSF53774">
    <property type="entry name" value="Glutaminase/Asparaginase"/>
    <property type="match status" value="1"/>
</dbReference>
<dbReference type="PANTHER" id="PTHR11707">
    <property type="entry name" value="L-ASPARAGINASE"/>
    <property type="match status" value="1"/>
</dbReference>
<dbReference type="AlphaFoldDB" id="A0A5B1BQ44"/>
<dbReference type="InterPro" id="IPR027474">
    <property type="entry name" value="L-asparaginase_N"/>
</dbReference>
<dbReference type="EC" id="3.5.1.1" evidence="2"/>